<dbReference type="RefSeq" id="XP_040617351.1">
    <property type="nucleotide sequence ID" value="XM_040765889.1"/>
</dbReference>
<keyword evidence="3" id="KW-0560">Oxidoreductase</keyword>
<dbReference type="InterPro" id="IPR008030">
    <property type="entry name" value="NmrA-like"/>
</dbReference>
<name>A0A0C2IJK2_9PEZI</name>
<dbReference type="AlphaFoldDB" id="A0A0C2IJK2"/>
<evidence type="ECO:0000259" key="4">
    <source>
        <dbReference type="Pfam" id="PF05368"/>
    </source>
</evidence>
<organism evidence="5 6">
    <name type="scientific">Sporothrix brasiliensis 5110</name>
    <dbReference type="NCBI Taxonomy" id="1398154"/>
    <lineage>
        <taxon>Eukaryota</taxon>
        <taxon>Fungi</taxon>
        <taxon>Dikarya</taxon>
        <taxon>Ascomycota</taxon>
        <taxon>Pezizomycotina</taxon>
        <taxon>Sordariomycetes</taxon>
        <taxon>Sordariomycetidae</taxon>
        <taxon>Ophiostomatales</taxon>
        <taxon>Ophiostomataceae</taxon>
        <taxon>Sporothrix</taxon>
    </lineage>
</organism>
<dbReference type="SUPFAM" id="SSF51735">
    <property type="entry name" value="NAD(P)-binding Rossmann-fold domains"/>
    <property type="match status" value="1"/>
</dbReference>
<comment type="caution">
    <text evidence="5">The sequence shown here is derived from an EMBL/GenBank/DDBJ whole genome shotgun (WGS) entry which is preliminary data.</text>
</comment>
<keyword evidence="6" id="KW-1185">Reference proteome</keyword>
<gene>
    <name evidence="5" type="ORF">SPBR_07635</name>
</gene>
<protein>
    <recommendedName>
        <fullName evidence="4">NmrA-like domain-containing protein</fullName>
    </recommendedName>
</protein>
<dbReference type="Proteomes" id="UP000031575">
    <property type="component" value="Unassembled WGS sequence"/>
</dbReference>
<accession>A0A0C2IJK2</accession>
<dbReference type="Pfam" id="PF05368">
    <property type="entry name" value="NmrA"/>
    <property type="match status" value="1"/>
</dbReference>
<proteinExistence type="inferred from homology"/>
<evidence type="ECO:0000256" key="3">
    <source>
        <dbReference type="ARBA" id="ARBA00023002"/>
    </source>
</evidence>
<dbReference type="Gene3D" id="3.90.25.10">
    <property type="entry name" value="UDP-galactose 4-epimerase, domain 1"/>
    <property type="match status" value="1"/>
</dbReference>
<evidence type="ECO:0000256" key="2">
    <source>
        <dbReference type="ARBA" id="ARBA00022857"/>
    </source>
</evidence>
<comment type="similarity">
    <text evidence="1">Belongs to the NmrA-type oxidoreductase family.</text>
</comment>
<dbReference type="GO" id="GO:0016491">
    <property type="term" value="F:oxidoreductase activity"/>
    <property type="evidence" value="ECO:0007669"/>
    <property type="project" value="UniProtKB-KW"/>
</dbReference>
<evidence type="ECO:0000256" key="1">
    <source>
        <dbReference type="ARBA" id="ARBA00006328"/>
    </source>
</evidence>
<dbReference type="InterPro" id="IPR051164">
    <property type="entry name" value="NmrA-like_oxidored"/>
</dbReference>
<reference evidence="5 6" key="1">
    <citation type="journal article" date="2014" name="BMC Genomics">
        <title>Comparative genomics of the major fungal agents of human and animal Sporotrichosis: Sporothrix schenckii and Sporothrix brasiliensis.</title>
        <authorList>
            <person name="Teixeira M.M."/>
            <person name="de Almeida L.G."/>
            <person name="Kubitschek-Barreira P."/>
            <person name="Alves F.L."/>
            <person name="Kioshima E.S."/>
            <person name="Abadio A.K."/>
            <person name="Fernandes L."/>
            <person name="Derengowski L.S."/>
            <person name="Ferreira K.S."/>
            <person name="Souza R.C."/>
            <person name="Ruiz J.C."/>
            <person name="de Andrade N.C."/>
            <person name="Paes H.C."/>
            <person name="Nicola A.M."/>
            <person name="Albuquerque P."/>
            <person name="Gerber A.L."/>
            <person name="Martins V.P."/>
            <person name="Peconick L.D."/>
            <person name="Neto A.V."/>
            <person name="Chaucanez C.B."/>
            <person name="Silva P.A."/>
            <person name="Cunha O.L."/>
            <person name="de Oliveira F.F."/>
            <person name="dos Santos T.C."/>
            <person name="Barros A.L."/>
            <person name="Soares M.A."/>
            <person name="de Oliveira L.M."/>
            <person name="Marini M.M."/>
            <person name="Villalobos-Duno H."/>
            <person name="Cunha M.M."/>
            <person name="de Hoog S."/>
            <person name="da Silveira J.F."/>
            <person name="Henrissat B."/>
            <person name="Nino-Vega G.A."/>
            <person name="Cisalpino P.S."/>
            <person name="Mora-Montes H.M."/>
            <person name="Almeida S.R."/>
            <person name="Stajich J.E."/>
            <person name="Lopes-Bezerra L.M."/>
            <person name="Vasconcelos A.T."/>
            <person name="Felipe M.S."/>
        </authorList>
    </citation>
    <scope>NUCLEOTIDE SEQUENCE [LARGE SCALE GENOMIC DNA]</scope>
    <source>
        <strain evidence="5 6">5110</strain>
    </source>
</reference>
<evidence type="ECO:0000313" key="6">
    <source>
        <dbReference type="Proteomes" id="UP000031575"/>
    </source>
</evidence>
<dbReference type="VEuPathDB" id="FungiDB:SPBR_07635"/>
<dbReference type="PANTHER" id="PTHR42748">
    <property type="entry name" value="NITROGEN METABOLITE REPRESSION PROTEIN NMRA FAMILY MEMBER"/>
    <property type="match status" value="1"/>
</dbReference>
<sequence length="317" mass="33922">MSKKIITVFGATGNQGGSVISALLASSVLSSQYTIRGVTRDPTKPAAQKLVAKGVQPIKADVNDPASLQAAVHGVDAVFAVTNYWETLSKTTEITQGKNIVDACVAGGVKHLVWSSLPPATELTQGVLSHIDHFDSKAEVSAYAEARKKETGLWVTHFMPAYFMQQNIKGGVRPDPTTGVPTWNQPWSATETQIAAIDIVSDAGKYVAGALALGAAADGQFIQGVSQWVTPAEVVQTISDVTGTKTVFKEVPIDAWRESVPGPAFVQDELAENMQLIRDYSYYGNDAKGKQADHDKYIEAVAGQKLTSLAEFVKANW</sequence>
<evidence type="ECO:0000313" key="5">
    <source>
        <dbReference type="EMBL" id="KIH89341.1"/>
    </source>
</evidence>
<keyword evidence="2" id="KW-0521">NADP</keyword>
<dbReference type="HOGENOM" id="CLU_007383_8_1_1"/>
<dbReference type="GO" id="GO:0005634">
    <property type="term" value="C:nucleus"/>
    <property type="evidence" value="ECO:0007669"/>
    <property type="project" value="TreeGrafter"/>
</dbReference>
<feature type="domain" description="NmrA-like" evidence="4">
    <location>
        <begin position="3"/>
        <end position="309"/>
    </location>
</feature>
<dbReference type="Gene3D" id="3.40.50.720">
    <property type="entry name" value="NAD(P)-binding Rossmann-like Domain"/>
    <property type="match status" value="1"/>
</dbReference>
<dbReference type="EMBL" id="AWTV01000009">
    <property type="protein sequence ID" value="KIH89341.1"/>
    <property type="molecule type" value="Genomic_DNA"/>
</dbReference>
<dbReference type="PANTHER" id="PTHR42748:SF30">
    <property type="entry name" value="NMRA-LIKE DOMAIN-CONTAINING PROTEIN"/>
    <property type="match status" value="1"/>
</dbReference>
<dbReference type="OrthoDB" id="3358371at2759"/>
<dbReference type="InterPro" id="IPR036291">
    <property type="entry name" value="NAD(P)-bd_dom_sf"/>
</dbReference>
<dbReference type="CDD" id="cd05251">
    <property type="entry name" value="NmrA_like_SDR_a"/>
    <property type="match status" value="1"/>
</dbReference>
<dbReference type="GeneID" id="63680810"/>